<dbReference type="InterPro" id="IPR024455">
    <property type="entry name" value="Phage_capsid"/>
</dbReference>
<feature type="coiled-coil region" evidence="8">
    <location>
        <begin position="275"/>
        <end position="327"/>
    </location>
</feature>
<keyword evidence="2" id="KW-1188">Viral release from host cell</keyword>
<dbReference type="Pfam" id="PF04586">
    <property type="entry name" value="Peptidase_S78"/>
    <property type="match status" value="1"/>
</dbReference>
<dbReference type="NCBIfam" id="TIGR01543">
    <property type="entry name" value="proheadase_HK97"/>
    <property type="match status" value="1"/>
</dbReference>
<keyword evidence="4" id="KW-0378">Hydrolase</keyword>
<keyword evidence="3" id="KW-0645">Protease</keyword>
<evidence type="ECO:0000256" key="1">
    <source>
        <dbReference type="ARBA" id="ARBA00004328"/>
    </source>
</evidence>
<name>A0A8S5PSY5_9CAUD</name>
<feature type="region of interest" description="Disordered" evidence="9">
    <location>
        <begin position="1"/>
        <end position="29"/>
    </location>
</feature>
<dbReference type="InterPro" id="IPR006433">
    <property type="entry name" value="Prohead_protease"/>
</dbReference>
<comment type="subcellular location">
    <subcellularLocation>
        <location evidence="1">Virion</location>
    </subcellularLocation>
</comment>
<dbReference type="GO" id="GO:0044423">
    <property type="term" value="C:virion component"/>
    <property type="evidence" value="ECO:0007669"/>
    <property type="project" value="UniProtKB-KW"/>
</dbReference>
<evidence type="ECO:0000256" key="8">
    <source>
        <dbReference type="SAM" id="Coils"/>
    </source>
</evidence>
<evidence type="ECO:0000256" key="2">
    <source>
        <dbReference type="ARBA" id="ARBA00022612"/>
    </source>
</evidence>
<dbReference type="InterPro" id="IPR054613">
    <property type="entry name" value="Peptidase_S78_dom"/>
</dbReference>
<evidence type="ECO:0000259" key="11">
    <source>
        <dbReference type="Pfam" id="PF05065"/>
    </source>
</evidence>
<protein>
    <submittedName>
        <fullName evidence="12">Major capsid protein</fullName>
    </submittedName>
</protein>
<sequence length="678" mass="74466">MHRNDMRPLSESRRKTLLAKSEPMGVGNGQSLGEGKFTAVVSTFNVVDSQGDMMLPHAFDDSIANFRAGKTIPILFSHNWTDPNANVGVITDMRQTDTCLEIDGQLDLSSPNGLQCFKLLKDGRVHEFSVGGEAWYDDVQTAPDGDLVWPITKFDLFEVSLCLKGANPETRLVSTKSEDPPADTGQQDTDSNEGSEPNGPGPFSMQQFDRDELRNMIREVMNEERSQDTTDEEADEPEPSEGEPADVENLPDLTAWAAEMETQLITEGDSNMSMKQELQDTIARVKAIANKAQGEGREFTADENEEIISLRKKADDLKARIDKEHEASEALKSMLAASEPSDDVSGKPVVAKSIGEAFIHTDAYKAFKNATTPDRTPVRIAKSLIRVKQDPNPLSTALPGAVNPTVLPGYTDVTYPQPNVFLDLITRGSTDSPYIKYRQLISVTSAAASVNENAEKPLSQLGTQMAEAKEWTCADGFKVTNQELHDDGIISTLINQTLMRNLNAYLEKTILNGDSSTDVAQKGILNTTGTQQVAFDTDIFTTARHAKRVLSAIGTNIQAIVLNPEDNETIDLTKDKQDRFYGQGPFAMGPSTLWGIPRIESQALPKGTAVMGDFSTVQLLNYVPLTIEAFNQNEDDARHNLTYVRAEERNMLFIREPKRIAVIKLSGSTSSDSGADHK</sequence>
<feature type="domain" description="Prohead serine protease" evidence="10">
    <location>
        <begin position="36"/>
        <end position="173"/>
    </location>
</feature>
<dbReference type="SUPFAM" id="SSF56563">
    <property type="entry name" value="Major capsid protein gp5"/>
    <property type="match status" value="1"/>
</dbReference>
<dbReference type="EMBL" id="BK015490">
    <property type="protein sequence ID" value="DAE09635.1"/>
    <property type="molecule type" value="Genomic_DNA"/>
</dbReference>
<feature type="region of interest" description="Disordered" evidence="9">
    <location>
        <begin position="170"/>
        <end position="207"/>
    </location>
</feature>
<dbReference type="GO" id="GO:0046797">
    <property type="term" value="P:viral procapsid maturation"/>
    <property type="evidence" value="ECO:0007669"/>
    <property type="project" value="UniProtKB-KW"/>
</dbReference>
<evidence type="ECO:0000256" key="5">
    <source>
        <dbReference type="ARBA" id="ARBA00022844"/>
    </source>
</evidence>
<feature type="region of interest" description="Disordered" evidence="9">
    <location>
        <begin position="221"/>
        <end position="248"/>
    </location>
</feature>
<keyword evidence="8" id="KW-0175">Coiled coil</keyword>
<accession>A0A8S5PSY5</accession>
<keyword evidence="7" id="KW-1273">Viral capsid maturation</keyword>
<evidence type="ECO:0000256" key="4">
    <source>
        <dbReference type="ARBA" id="ARBA00022801"/>
    </source>
</evidence>
<proteinExistence type="predicted"/>
<dbReference type="Gene3D" id="3.30.2400.10">
    <property type="entry name" value="Major capsid protein gp5"/>
    <property type="match status" value="1"/>
</dbReference>
<evidence type="ECO:0000256" key="9">
    <source>
        <dbReference type="SAM" id="MobiDB-lite"/>
    </source>
</evidence>
<dbReference type="InterPro" id="IPR054612">
    <property type="entry name" value="Phage_capsid-like_C"/>
</dbReference>
<evidence type="ECO:0000259" key="10">
    <source>
        <dbReference type="Pfam" id="PF04586"/>
    </source>
</evidence>
<feature type="domain" description="Phage capsid-like C-terminal" evidence="11">
    <location>
        <begin position="419"/>
        <end position="664"/>
    </location>
</feature>
<dbReference type="GO" id="GO:0008233">
    <property type="term" value="F:peptidase activity"/>
    <property type="evidence" value="ECO:0007669"/>
    <property type="project" value="UniProtKB-KW"/>
</dbReference>
<dbReference type="Pfam" id="PF05065">
    <property type="entry name" value="Phage_capsid"/>
    <property type="match status" value="1"/>
</dbReference>
<feature type="compositionally biased region" description="Polar residues" evidence="9">
    <location>
        <begin position="184"/>
        <end position="195"/>
    </location>
</feature>
<dbReference type="GO" id="GO:0006508">
    <property type="term" value="P:proteolysis"/>
    <property type="evidence" value="ECO:0007669"/>
    <property type="project" value="UniProtKB-KW"/>
</dbReference>
<reference evidence="12" key="1">
    <citation type="journal article" date="2021" name="Proc. Natl. Acad. Sci. U.S.A.">
        <title>A Catalog of Tens of Thousands of Viruses from Human Metagenomes Reveals Hidden Associations with Chronic Diseases.</title>
        <authorList>
            <person name="Tisza M.J."/>
            <person name="Buck C.B."/>
        </authorList>
    </citation>
    <scope>NUCLEOTIDE SEQUENCE</scope>
    <source>
        <strain evidence="12">Ct7bj10</strain>
    </source>
</reference>
<evidence type="ECO:0000256" key="7">
    <source>
        <dbReference type="ARBA" id="ARBA00023045"/>
    </source>
</evidence>
<evidence type="ECO:0000256" key="6">
    <source>
        <dbReference type="ARBA" id="ARBA00022950"/>
    </source>
</evidence>
<evidence type="ECO:0000256" key="3">
    <source>
        <dbReference type="ARBA" id="ARBA00022670"/>
    </source>
</evidence>
<dbReference type="Gene3D" id="3.30.2320.10">
    <property type="entry name" value="hypothetical protein PF0899 domain"/>
    <property type="match status" value="1"/>
</dbReference>
<feature type="compositionally biased region" description="Basic and acidic residues" evidence="9">
    <location>
        <begin position="1"/>
        <end position="14"/>
    </location>
</feature>
<keyword evidence="5" id="KW-0946">Virion</keyword>
<organism evidence="12">
    <name type="scientific">Siphoviridae sp. ct7bj10</name>
    <dbReference type="NCBI Taxonomy" id="2825353"/>
    <lineage>
        <taxon>Viruses</taxon>
        <taxon>Duplodnaviria</taxon>
        <taxon>Heunggongvirae</taxon>
        <taxon>Uroviricota</taxon>
        <taxon>Caudoviricetes</taxon>
    </lineage>
</organism>
<feature type="compositionally biased region" description="Acidic residues" evidence="9">
    <location>
        <begin position="229"/>
        <end position="246"/>
    </location>
</feature>
<evidence type="ECO:0000313" key="12">
    <source>
        <dbReference type="EMBL" id="DAE09635.1"/>
    </source>
</evidence>
<dbReference type="NCBIfam" id="TIGR01554">
    <property type="entry name" value="major_cap_HK97"/>
    <property type="match status" value="1"/>
</dbReference>
<keyword evidence="6" id="KW-0118">Viral capsid assembly</keyword>